<feature type="transmembrane region" description="Helical" evidence="1">
    <location>
        <begin position="6"/>
        <end position="24"/>
    </location>
</feature>
<dbReference type="Proteomes" id="UP000178724">
    <property type="component" value="Unassembled WGS sequence"/>
</dbReference>
<protein>
    <recommendedName>
        <fullName evidence="4">Glycosyltransferase RgtA/B/C/D-like domain-containing protein</fullName>
    </recommendedName>
</protein>
<keyword evidence="1" id="KW-1133">Transmembrane helix</keyword>
<evidence type="ECO:0000256" key="1">
    <source>
        <dbReference type="SAM" id="Phobius"/>
    </source>
</evidence>
<accession>A0A1F4Q1F3</accession>
<dbReference type="EMBL" id="METM01000021">
    <property type="protein sequence ID" value="OGB89768.1"/>
    <property type="molecule type" value="Genomic_DNA"/>
</dbReference>
<gene>
    <name evidence="2" type="ORF">A2625_06625</name>
</gene>
<keyword evidence="1" id="KW-0812">Transmembrane</keyword>
<organism evidence="2 3">
    <name type="scientific">candidate division WOR-1 bacterium RIFCSPHIGHO2_01_FULL_53_15</name>
    <dbReference type="NCBI Taxonomy" id="1802564"/>
    <lineage>
        <taxon>Bacteria</taxon>
        <taxon>Bacillati</taxon>
        <taxon>Saganbacteria</taxon>
    </lineage>
</organism>
<evidence type="ECO:0008006" key="4">
    <source>
        <dbReference type="Google" id="ProtNLM"/>
    </source>
</evidence>
<dbReference type="AlphaFoldDB" id="A0A1F4Q1F3"/>
<evidence type="ECO:0000313" key="3">
    <source>
        <dbReference type="Proteomes" id="UP000178724"/>
    </source>
</evidence>
<feature type="transmembrane region" description="Helical" evidence="1">
    <location>
        <begin position="55"/>
        <end position="74"/>
    </location>
</feature>
<sequence length="233" mass="27016">MGDQLVHFTPFLVFALYNVFRYAYKKDAGTKLLFAFSCPVLLLFLLLSVKVKIWAHWPEVGYIAAIPLAVAYLIESKKSLTKFIVWISLFTILVLSILFWLSPGILVHQKDYQQNFLLTEKLPKEYKIFAKSNVTASLLEFYAKRPTYLATGFLMSGRPWGEKQYELWGVPELKKGETVLYYGEDTNGFRSMALKYFDRIEELPEAKLYLVEDYISNNYKMMKLIGFKGKGHP</sequence>
<proteinExistence type="predicted"/>
<name>A0A1F4Q1F3_UNCSA</name>
<feature type="transmembrane region" description="Helical" evidence="1">
    <location>
        <begin position="83"/>
        <end position="101"/>
    </location>
</feature>
<feature type="transmembrane region" description="Helical" evidence="1">
    <location>
        <begin position="31"/>
        <end position="49"/>
    </location>
</feature>
<comment type="caution">
    <text evidence="2">The sequence shown here is derived from an EMBL/GenBank/DDBJ whole genome shotgun (WGS) entry which is preliminary data.</text>
</comment>
<evidence type="ECO:0000313" key="2">
    <source>
        <dbReference type="EMBL" id="OGB89768.1"/>
    </source>
</evidence>
<keyword evidence="1" id="KW-0472">Membrane</keyword>
<reference evidence="2 3" key="1">
    <citation type="journal article" date="2016" name="Nat. Commun.">
        <title>Thousands of microbial genomes shed light on interconnected biogeochemical processes in an aquifer system.</title>
        <authorList>
            <person name="Anantharaman K."/>
            <person name="Brown C.T."/>
            <person name="Hug L.A."/>
            <person name="Sharon I."/>
            <person name="Castelle C.J."/>
            <person name="Probst A.J."/>
            <person name="Thomas B.C."/>
            <person name="Singh A."/>
            <person name="Wilkins M.J."/>
            <person name="Karaoz U."/>
            <person name="Brodie E.L."/>
            <person name="Williams K.H."/>
            <person name="Hubbard S.S."/>
            <person name="Banfield J.F."/>
        </authorList>
    </citation>
    <scope>NUCLEOTIDE SEQUENCE [LARGE SCALE GENOMIC DNA]</scope>
</reference>